<dbReference type="EMBL" id="VDUW01000001">
    <property type="protein sequence ID" value="TXL68014.1"/>
    <property type="molecule type" value="Genomic_DNA"/>
</dbReference>
<dbReference type="InterPro" id="IPR003789">
    <property type="entry name" value="Asn/Gln_tRNA_amidoTrase-B-like"/>
</dbReference>
<reference evidence="1 2" key="1">
    <citation type="submission" date="2019-06" db="EMBL/GenBank/DDBJ databases">
        <title>Cerasibacillus sp. nov., isolated from maize field.</title>
        <authorList>
            <person name="Lin S.-Y."/>
            <person name="Tsai C.-F."/>
            <person name="Young C.-C."/>
        </authorList>
    </citation>
    <scope>NUCLEOTIDE SEQUENCE [LARGE SCALE GENOMIC DNA]</scope>
    <source>
        <strain evidence="1 2">CC-CFT480</strain>
    </source>
</reference>
<protein>
    <submittedName>
        <fullName evidence="1">GatB/YqeY domain-containing protein</fullName>
    </submittedName>
</protein>
<dbReference type="OrthoDB" id="9794041at2"/>
<dbReference type="PANTHER" id="PTHR28055">
    <property type="entry name" value="ALTERED INHERITANCE OF MITOCHONDRIA PROTEIN 41, MITOCHONDRIAL"/>
    <property type="match status" value="1"/>
</dbReference>
<gene>
    <name evidence="1" type="ORF">FHP05_03070</name>
</gene>
<dbReference type="InterPro" id="IPR019004">
    <property type="entry name" value="YqeY/Aim41"/>
</dbReference>
<dbReference type="Gene3D" id="1.10.10.410">
    <property type="match status" value="1"/>
</dbReference>
<dbReference type="RefSeq" id="WP_147665750.1">
    <property type="nucleotide sequence ID" value="NZ_VDUW01000001.1"/>
</dbReference>
<organism evidence="1 2">
    <name type="scientific">Cerasibacillus terrae</name>
    <dbReference type="NCBI Taxonomy" id="2498845"/>
    <lineage>
        <taxon>Bacteria</taxon>
        <taxon>Bacillati</taxon>
        <taxon>Bacillota</taxon>
        <taxon>Bacilli</taxon>
        <taxon>Bacillales</taxon>
        <taxon>Bacillaceae</taxon>
        <taxon>Cerasibacillus</taxon>
    </lineage>
</organism>
<comment type="caution">
    <text evidence="1">The sequence shown here is derived from an EMBL/GenBank/DDBJ whole genome shotgun (WGS) entry which is preliminary data.</text>
</comment>
<dbReference type="Pfam" id="PF09424">
    <property type="entry name" value="YqeY"/>
    <property type="match status" value="1"/>
</dbReference>
<sequence length="148" mass="16786">MSILAKLNDDMKQAMKAKDKERLSVIRMVKSSLQNEMIKLGNNELSADEELTILSRESKQRKDSLQEFKTAKREDLVKKIETELNILQEYMPKQLTEAELELLVEQTIQEVHASSKKDMGKVMAALIPKTKGKADGALVSKIVQQKLT</sequence>
<dbReference type="Proteomes" id="UP000321574">
    <property type="component" value="Unassembled WGS sequence"/>
</dbReference>
<dbReference type="AlphaFoldDB" id="A0A5C8P3Y1"/>
<dbReference type="InterPro" id="IPR042184">
    <property type="entry name" value="YqeY/Aim41_N"/>
</dbReference>
<name>A0A5C8P3Y1_9BACI</name>
<dbReference type="InterPro" id="IPR023168">
    <property type="entry name" value="GatB_Yqey_C_2"/>
</dbReference>
<dbReference type="SUPFAM" id="SSF89095">
    <property type="entry name" value="GatB/YqeY motif"/>
    <property type="match status" value="1"/>
</dbReference>
<dbReference type="GO" id="GO:0016884">
    <property type="term" value="F:carbon-nitrogen ligase activity, with glutamine as amido-N-donor"/>
    <property type="evidence" value="ECO:0007669"/>
    <property type="project" value="InterPro"/>
</dbReference>
<dbReference type="PANTHER" id="PTHR28055:SF1">
    <property type="entry name" value="ALTERED INHERITANCE OF MITOCHONDRIA PROTEIN 41, MITOCHONDRIAL"/>
    <property type="match status" value="1"/>
</dbReference>
<evidence type="ECO:0000313" key="2">
    <source>
        <dbReference type="Proteomes" id="UP000321574"/>
    </source>
</evidence>
<dbReference type="Gene3D" id="1.10.1510.10">
    <property type="entry name" value="Uncharacterised protein YqeY/AIM41 PF09424, N-terminal domain"/>
    <property type="match status" value="1"/>
</dbReference>
<accession>A0A5C8P3Y1</accession>
<keyword evidence="2" id="KW-1185">Reference proteome</keyword>
<proteinExistence type="predicted"/>
<evidence type="ECO:0000313" key="1">
    <source>
        <dbReference type="EMBL" id="TXL68014.1"/>
    </source>
</evidence>